<comment type="subcellular location">
    <subcellularLocation>
        <location evidence="1">Secreted</location>
    </subcellularLocation>
</comment>
<accession>V5GYH5</accession>
<keyword evidence="4" id="KW-0732">Signal</keyword>
<dbReference type="EMBL" id="GANP01015074">
    <property type="protein sequence ID" value="JAB69394.1"/>
    <property type="molecule type" value="mRNA"/>
</dbReference>
<evidence type="ECO:0000256" key="4">
    <source>
        <dbReference type="SAM" id="SignalP"/>
    </source>
</evidence>
<dbReference type="InterPro" id="IPR011694">
    <property type="entry name" value="Ixonnexin-like"/>
</dbReference>
<feature type="signal peptide" evidence="4">
    <location>
        <begin position="1"/>
        <end position="26"/>
    </location>
</feature>
<evidence type="ECO:0000313" key="5">
    <source>
        <dbReference type="EMBL" id="JAB69394.1"/>
    </source>
</evidence>
<organism evidence="5">
    <name type="scientific">Ixodes ricinus</name>
    <name type="common">Common tick</name>
    <name type="synonym">Acarus ricinus</name>
    <dbReference type="NCBI Taxonomy" id="34613"/>
    <lineage>
        <taxon>Eukaryota</taxon>
        <taxon>Metazoa</taxon>
        <taxon>Ecdysozoa</taxon>
        <taxon>Arthropoda</taxon>
        <taxon>Chelicerata</taxon>
        <taxon>Arachnida</taxon>
        <taxon>Acari</taxon>
        <taxon>Parasitiformes</taxon>
        <taxon>Ixodida</taxon>
        <taxon>Ixodoidea</taxon>
        <taxon>Ixodidae</taxon>
        <taxon>Ixodinae</taxon>
        <taxon>Ixodes</taxon>
    </lineage>
</organism>
<sequence length="145" mass="16034">MRVVMKLGIASSVFIIVAIASANCEAENPYPDVIAEWPNAGNVTVKHGCKTTTRTTELEKRYPHCVYYCKINSTWHYGFYHHATKCEYGKEKLPGVCILGLCYLETETVTDATSPDSTQTPPVENVTTPLPPVENETAPTQPVEN</sequence>
<feature type="compositionally biased region" description="Polar residues" evidence="3">
    <location>
        <begin position="111"/>
        <end position="128"/>
    </location>
</feature>
<keyword evidence="2" id="KW-0964">Secreted</keyword>
<evidence type="ECO:0000256" key="2">
    <source>
        <dbReference type="ARBA" id="ARBA00022525"/>
    </source>
</evidence>
<name>V5GYH5_IXORI</name>
<feature type="region of interest" description="Disordered" evidence="3">
    <location>
        <begin position="111"/>
        <end position="145"/>
    </location>
</feature>
<evidence type="ECO:0000256" key="3">
    <source>
        <dbReference type="SAM" id="MobiDB-lite"/>
    </source>
</evidence>
<evidence type="ECO:0000256" key="1">
    <source>
        <dbReference type="ARBA" id="ARBA00004613"/>
    </source>
</evidence>
<dbReference type="AlphaFoldDB" id="V5GYH5"/>
<proteinExistence type="evidence at transcript level"/>
<dbReference type="GO" id="GO:0005576">
    <property type="term" value="C:extracellular region"/>
    <property type="evidence" value="ECO:0007669"/>
    <property type="project" value="UniProtKB-SubCell"/>
</dbReference>
<reference evidence="5" key="1">
    <citation type="journal article" date="2015" name="Sci. Rep.">
        <title>Tissue- and time-dependent transcription in Ixodes ricinus salivary glands and midguts when blood feeding on the vertebrate host.</title>
        <authorList>
            <person name="Kotsyfakis M."/>
            <person name="Schwarz A."/>
            <person name="Erhart J."/>
            <person name="Ribeiro J.M."/>
        </authorList>
    </citation>
    <scope>NUCLEOTIDE SEQUENCE</scope>
    <source>
        <tissue evidence="5">Salivary gland and midgut</tissue>
    </source>
</reference>
<protein>
    <submittedName>
        <fullName evidence="5">Putative secreted protein</fullName>
    </submittedName>
</protein>
<feature type="chain" id="PRO_5004733992" evidence="4">
    <location>
        <begin position="27"/>
        <end position="145"/>
    </location>
</feature>
<dbReference type="Pfam" id="PF07771">
    <property type="entry name" value="TSGP1"/>
    <property type="match status" value="1"/>
</dbReference>